<accession>A0ABZ2XSI1</accession>
<dbReference type="EMBL" id="CP123584">
    <property type="protein sequence ID" value="WZK89059.1"/>
    <property type="molecule type" value="Genomic_DNA"/>
</dbReference>
<dbReference type="NCBIfam" id="NF041886">
    <property type="entry name" value="Rmf_CrpP_fam"/>
    <property type="match status" value="1"/>
</dbReference>
<feature type="region of interest" description="Disordered" evidence="1">
    <location>
        <begin position="230"/>
        <end position="273"/>
    </location>
</feature>
<evidence type="ECO:0000256" key="1">
    <source>
        <dbReference type="SAM" id="MobiDB-lite"/>
    </source>
</evidence>
<gene>
    <name evidence="2" type="ORF">QEZ52_00475</name>
</gene>
<proteinExistence type="predicted"/>
<evidence type="ECO:0000313" key="3">
    <source>
        <dbReference type="Proteomes" id="UP001623232"/>
    </source>
</evidence>
<dbReference type="Pfam" id="PF03837">
    <property type="entry name" value="RecT"/>
    <property type="match status" value="1"/>
</dbReference>
<evidence type="ECO:0000313" key="2">
    <source>
        <dbReference type="EMBL" id="WZK89059.1"/>
    </source>
</evidence>
<keyword evidence="3" id="KW-1185">Reference proteome</keyword>
<organism evidence="2 3">
    <name type="scientific">Aliisedimentitalea scapharcae</name>
    <dbReference type="NCBI Taxonomy" id="1524259"/>
    <lineage>
        <taxon>Bacteria</taxon>
        <taxon>Pseudomonadati</taxon>
        <taxon>Pseudomonadota</taxon>
        <taxon>Alphaproteobacteria</taxon>
        <taxon>Rhodobacterales</taxon>
        <taxon>Roseobacteraceae</taxon>
        <taxon>Aliisedimentitalea</taxon>
    </lineage>
</organism>
<dbReference type="Proteomes" id="UP001623232">
    <property type="component" value="Chromosome"/>
</dbReference>
<name>A0ABZ2XSI1_9RHOB</name>
<dbReference type="RefSeq" id="WP_406646935.1">
    <property type="nucleotide sequence ID" value="NZ_CP123584.1"/>
</dbReference>
<sequence>MNTVTNVSVAKEVQEIRSFDPGLGAYSFENLGQVVQFADLMSAAGEMLPVHLRKKPALCLAVTMRAMQWGFDPFALALETYQVKDGGIIGYQAKVFTAALRQAAGITLKYRYTGTIKMLDKPVTSSKGREIAKRTATGDRKCIVYAEMGGEVFEYETLTLDEITIKNSPLWHNDPDQQLAYYGGRGWGRRFRADVMMGAYSADEVEEMRDVTPKPATGAFAARVAQARQAQEAPAIENAPEPTTGEVVPDQDAEPVPAEKTATAELPLDDQEADTSAHWTDDIDLADAFPGDDDFSVGAKAHGAGEYRTDCPHFDDHERAAQWLGGWDQAEKAKS</sequence>
<dbReference type="InterPro" id="IPR018330">
    <property type="entry name" value="RecT_fam"/>
</dbReference>
<reference evidence="2 3" key="1">
    <citation type="submission" date="2023-04" db="EMBL/GenBank/DDBJ databases">
        <title>Complete genome sequence of Alisedimentitalea scapharcae.</title>
        <authorList>
            <person name="Rong J.-C."/>
            <person name="Yi M.-L."/>
            <person name="Zhao Q."/>
        </authorList>
    </citation>
    <scope>NUCLEOTIDE SEQUENCE [LARGE SCALE GENOMIC DNA]</scope>
    <source>
        <strain evidence="2 3">KCTC 42119</strain>
    </source>
</reference>
<protein>
    <submittedName>
        <fullName evidence="2">Recombinase RecT</fullName>
    </submittedName>
</protein>